<comment type="caution">
    <text evidence="1">The sequence shown here is derived from an EMBL/GenBank/DDBJ whole genome shotgun (WGS) entry which is preliminary data.</text>
</comment>
<organism evidence="1 2">
    <name type="scientific">Hibiscus sabdariffa</name>
    <name type="common">roselle</name>
    <dbReference type="NCBI Taxonomy" id="183260"/>
    <lineage>
        <taxon>Eukaryota</taxon>
        <taxon>Viridiplantae</taxon>
        <taxon>Streptophyta</taxon>
        <taxon>Embryophyta</taxon>
        <taxon>Tracheophyta</taxon>
        <taxon>Spermatophyta</taxon>
        <taxon>Magnoliopsida</taxon>
        <taxon>eudicotyledons</taxon>
        <taxon>Gunneridae</taxon>
        <taxon>Pentapetalae</taxon>
        <taxon>rosids</taxon>
        <taxon>malvids</taxon>
        <taxon>Malvales</taxon>
        <taxon>Malvaceae</taxon>
        <taxon>Malvoideae</taxon>
        <taxon>Hibiscus</taxon>
    </lineage>
</organism>
<sequence length="164" mass="18406">MAEASGVCVTMIPIWDFNVHEVAQSSFRLADHLFSCISDESRKRSNQEVSFMAQDTVNGFRKLLILVNGSMQSDPLYPKVSFANQFIHSLVNQEMWWFCQIGSMFGYGRNSIDKKMILLSSSEILVTQDEPCMFPSKKKVGVECEEASTKCAASTGGCHCSKRR</sequence>
<reference evidence="1 2" key="1">
    <citation type="journal article" date="2024" name="G3 (Bethesda)">
        <title>Genome assembly of Hibiscus sabdariffa L. provides insights into metabolisms of medicinal natural products.</title>
        <authorList>
            <person name="Kim T."/>
        </authorList>
    </citation>
    <scope>NUCLEOTIDE SEQUENCE [LARGE SCALE GENOMIC DNA]</scope>
    <source>
        <strain evidence="1">TK-2024</strain>
        <tissue evidence="1">Old leaves</tissue>
    </source>
</reference>
<proteinExistence type="predicted"/>
<gene>
    <name evidence="1" type="ORF">V6N11_081862</name>
</gene>
<protein>
    <submittedName>
        <fullName evidence="1">Uncharacterized protein</fullName>
    </submittedName>
</protein>
<keyword evidence="2" id="KW-1185">Reference proteome</keyword>
<accession>A0ABR2Q7F7</accession>
<name>A0ABR2Q7F7_9ROSI</name>
<dbReference type="Proteomes" id="UP001396334">
    <property type="component" value="Unassembled WGS sequence"/>
</dbReference>
<dbReference type="EMBL" id="JBBPBN010000044">
    <property type="protein sequence ID" value="KAK8996595.1"/>
    <property type="molecule type" value="Genomic_DNA"/>
</dbReference>
<evidence type="ECO:0000313" key="2">
    <source>
        <dbReference type="Proteomes" id="UP001396334"/>
    </source>
</evidence>
<evidence type="ECO:0000313" key="1">
    <source>
        <dbReference type="EMBL" id="KAK8996595.1"/>
    </source>
</evidence>